<evidence type="ECO:0000313" key="1">
    <source>
        <dbReference type="EMBL" id="GAH47630.1"/>
    </source>
</evidence>
<proteinExistence type="predicted"/>
<accession>X1GRZ7</accession>
<feature type="non-terminal residue" evidence="1">
    <location>
        <position position="1"/>
    </location>
</feature>
<comment type="caution">
    <text evidence="1">The sequence shown here is derived from an EMBL/GenBank/DDBJ whole genome shotgun (WGS) entry which is preliminary data.</text>
</comment>
<protein>
    <submittedName>
        <fullName evidence="1">Uncharacterized protein</fullName>
    </submittedName>
</protein>
<name>X1GRZ7_9ZZZZ</name>
<gene>
    <name evidence="1" type="ORF">S03H2_37100</name>
</gene>
<sequence>EQYIYLGPPELRSTINTYIESKSKSSTDEKYEKAEVDLIKEIKNRYDVLTDKIESSQRKIEK</sequence>
<dbReference type="EMBL" id="BARU01022807">
    <property type="protein sequence ID" value="GAH47630.1"/>
    <property type="molecule type" value="Genomic_DNA"/>
</dbReference>
<dbReference type="AlphaFoldDB" id="X1GRZ7"/>
<organism evidence="1">
    <name type="scientific">marine sediment metagenome</name>
    <dbReference type="NCBI Taxonomy" id="412755"/>
    <lineage>
        <taxon>unclassified sequences</taxon>
        <taxon>metagenomes</taxon>
        <taxon>ecological metagenomes</taxon>
    </lineage>
</organism>
<reference evidence="1" key="1">
    <citation type="journal article" date="2014" name="Front. Microbiol.">
        <title>High frequency of phylogenetically diverse reductive dehalogenase-homologous genes in deep subseafloor sedimentary metagenomes.</title>
        <authorList>
            <person name="Kawai M."/>
            <person name="Futagami T."/>
            <person name="Toyoda A."/>
            <person name="Takaki Y."/>
            <person name="Nishi S."/>
            <person name="Hori S."/>
            <person name="Arai W."/>
            <person name="Tsubouchi T."/>
            <person name="Morono Y."/>
            <person name="Uchiyama I."/>
            <person name="Ito T."/>
            <person name="Fujiyama A."/>
            <person name="Inagaki F."/>
            <person name="Takami H."/>
        </authorList>
    </citation>
    <scope>NUCLEOTIDE SEQUENCE</scope>
    <source>
        <strain evidence="1">Expedition CK06-06</strain>
    </source>
</reference>